<feature type="domain" description="Glyoxalase At5g48480-like N-terminal" evidence="3">
    <location>
        <begin position="88"/>
        <end position="145"/>
    </location>
</feature>
<evidence type="ECO:0000259" key="2">
    <source>
        <dbReference type="Pfam" id="PF22650"/>
    </source>
</evidence>
<dbReference type="PANTHER" id="PTHR34109">
    <property type="entry name" value="BNAUNNG04460D PROTEIN-RELATED"/>
    <property type="match status" value="1"/>
</dbReference>
<dbReference type="STRING" id="81985.R0G7V6"/>
<dbReference type="OrthoDB" id="2013034at2759"/>
<dbReference type="EMBL" id="KB870812">
    <property type="protein sequence ID" value="EOA12589.1"/>
    <property type="molecule type" value="Genomic_DNA"/>
</dbReference>
<accession>R0G7V6</accession>
<dbReference type="KEGG" id="crb:17875353"/>
<keyword evidence="1" id="KW-0812">Transmembrane</keyword>
<name>R0G7V6_9BRAS</name>
<dbReference type="PANTHER" id="PTHR34109:SF1">
    <property type="entry name" value="VOC DOMAIN-CONTAINING PROTEIN"/>
    <property type="match status" value="1"/>
</dbReference>
<evidence type="ECO:0000313" key="4">
    <source>
        <dbReference type="EMBL" id="EOA12589.1"/>
    </source>
</evidence>
<protein>
    <submittedName>
        <fullName evidence="4">Uncharacterized protein</fullName>
    </submittedName>
</protein>
<sequence length="226" mass="24000">GFNNTKRFRFSASIINISLSRLFIFSLTHTIFIFSLTVNESFKLFFFPEMAQEDVTAGGANGGAATTTVEKPVVGATTTAFAAFKTTLIVEAQKVSDAVTFYKSAFGAIESGHSVYPKRKLDQELPHVLSSELNLVGSTFVVRDVATLSGFTAKSGGASMTLTLETDDVEAAVAKAVSAGAVKVEVTEVETEGGVTGKVTDPFGFTWIFSAPAKEIENAATENKEV</sequence>
<dbReference type="InterPro" id="IPR054575">
    <property type="entry name" value="At5g48480-like_C"/>
</dbReference>
<dbReference type="Pfam" id="PF22650">
    <property type="entry name" value="At5g48480-like_C"/>
    <property type="match status" value="1"/>
</dbReference>
<dbReference type="CDD" id="cd07246">
    <property type="entry name" value="VOC_like"/>
    <property type="match status" value="1"/>
</dbReference>
<feature type="domain" description="Glyoxalase At5g48480-like C-terminal" evidence="2">
    <location>
        <begin position="161"/>
        <end position="210"/>
    </location>
</feature>
<dbReference type="eggNOG" id="ENOG502RZJT">
    <property type="taxonomic scope" value="Eukaryota"/>
</dbReference>
<dbReference type="Pfam" id="PF22656">
    <property type="entry name" value="At5g48480-like_N"/>
    <property type="match status" value="1"/>
</dbReference>
<evidence type="ECO:0000259" key="3">
    <source>
        <dbReference type="Pfam" id="PF22656"/>
    </source>
</evidence>
<feature type="transmembrane region" description="Helical" evidence="1">
    <location>
        <begin position="12"/>
        <end position="36"/>
    </location>
</feature>
<dbReference type="Gene3D" id="3.10.180.10">
    <property type="entry name" value="2,3-Dihydroxybiphenyl 1,2-Dioxygenase, domain 1"/>
    <property type="match status" value="1"/>
</dbReference>
<dbReference type="InterPro" id="IPR054576">
    <property type="entry name" value="At5g48480-like_N"/>
</dbReference>
<dbReference type="Proteomes" id="UP000029121">
    <property type="component" value="Unassembled WGS sequence"/>
</dbReference>
<reference evidence="5" key="1">
    <citation type="journal article" date="2013" name="Nat. Genet.">
        <title>The Capsella rubella genome and the genomic consequences of rapid mating system evolution.</title>
        <authorList>
            <person name="Slotte T."/>
            <person name="Hazzouri K.M."/>
            <person name="Agren J.A."/>
            <person name="Koenig D."/>
            <person name="Maumus F."/>
            <person name="Guo Y.L."/>
            <person name="Steige K."/>
            <person name="Platts A.E."/>
            <person name="Escobar J.S."/>
            <person name="Newman L.K."/>
            <person name="Wang W."/>
            <person name="Mandakova T."/>
            <person name="Vello E."/>
            <person name="Smith L.M."/>
            <person name="Henz S.R."/>
            <person name="Steffen J."/>
            <person name="Takuno S."/>
            <person name="Brandvain Y."/>
            <person name="Coop G."/>
            <person name="Andolfatto P."/>
            <person name="Hu T.T."/>
            <person name="Blanchette M."/>
            <person name="Clark R.M."/>
            <person name="Quesneville H."/>
            <person name="Nordborg M."/>
            <person name="Gaut B.S."/>
            <person name="Lysak M.A."/>
            <person name="Jenkins J."/>
            <person name="Grimwood J."/>
            <person name="Chapman J."/>
            <person name="Prochnik S."/>
            <person name="Shu S."/>
            <person name="Rokhsar D."/>
            <person name="Schmutz J."/>
            <person name="Weigel D."/>
            <person name="Wright S.I."/>
        </authorList>
    </citation>
    <scope>NUCLEOTIDE SEQUENCE [LARGE SCALE GENOMIC DNA]</scope>
    <source>
        <strain evidence="5">cv. Monte Gargano</strain>
    </source>
</reference>
<gene>
    <name evidence="4" type="ORF">CARUB_v10027068mg</name>
</gene>
<evidence type="ECO:0000256" key="1">
    <source>
        <dbReference type="SAM" id="Phobius"/>
    </source>
</evidence>
<proteinExistence type="predicted"/>
<evidence type="ECO:0000313" key="5">
    <source>
        <dbReference type="Proteomes" id="UP000029121"/>
    </source>
</evidence>
<keyword evidence="1" id="KW-0472">Membrane</keyword>
<dbReference type="InterPro" id="IPR029068">
    <property type="entry name" value="Glyas_Bleomycin-R_OHBP_Dase"/>
</dbReference>
<dbReference type="AlphaFoldDB" id="R0G7V6"/>
<organism evidence="4 5">
    <name type="scientific">Capsella rubella</name>
    <dbReference type="NCBI Taxonomy" id="81985"/>
    <lineage>
        <taxon>Eukaryota</taxon>
        <taxon>Viridiplantae</taxon>
        <taxon>Streptophyta</taxon>
        <taxon>Embryophyta</taxon>
        <taxon>Tracheophyta</taxon>
        <taxon>Spermatophyta</taxon>
        <taxon>Magnoliopsida</taxon>
        <taxon>eudicotyledons</taxon>
        <taxon>Gunneridae</taxon>
        <taxon>Pentapetalae</taxon>
        <taxon>rosids</taxon>
        <taxon>malvids</taxon>
        <taxon>Brassicales</taxon>
        <taxon>Brassicaceae</taxon>
        <taxon>Camelineae</taxon>
        <taxon>Capsella</taxon>
    </lineage>
</organism>
<keyword evidence="5" id="KW-1185">Reference proteome</keyword>
<feature type="non-terminal residue" evidence="4">
    <location>
        <position position="1"/>
    </location>
</feature>
<dbReference type="SUPFAM" id="SSF54593">
    <property type="entry name" value="Glyoxalase/Bleomycin resistance protein/Dihydroxybiphenyl dioxygenase"/>
    <property type="match status" value="1"/>
</dbReference>
<keyword evidence="1" id="KW-1133">Transmembrane helix</keyword>